<dbReference type="RefSeq" id="WP_191144562.1">
    <property type="nucleotide sequence ID" value="NZ_JACXAF010000009.1"/>
</dbReference>
<dbReference type="EMBL" id="JACXAF010000009">
    <property type="protein sequence ID" value="MBD1389455.1"/>
    <property type="molecule type" value="Genomic_DNA"/>
</dbReference>
<organism evidence="2 3">
    <name type="scientific">Neiella litorisoli</name>
    <dbReference type="NCBI Taxonomy" id="2771431"/>
    <lineage>
        <taxon>Bacteria</taxon>
        <taxon>Pseudomonadati</taxon>
        <taxon>Pseudomonadota</taxon>
        <taxon>Gammaproteobacteria</taxon>
        <taxon>Alteromonadales</taxon>
        <taxon>Echinimonadaceae</taxon>
        <taxon>Neiella</taxon>
    </lineage>
</organism>
<reference evidence="2" key="1">
    <citation type="submission" date="2020-09" db="EMBL/GenBank/DDBJ databases">
        <title>A novel bacterium of genus Neiella, isolated from South China Sea.</title>
        <authorList>
            <person name="Huang H."/>
            <person name="Mo K."/>
            <person name="Hu Y."/>
        </authorList>
    </citation>
    <scope>NUCLEOTIDE SEQUENCE</scope>
    <source>
        <strain evidence="2">HB171785</strain>
    </source>
</reference>
<dbReference type="Proteomes" id="UP000638014">
    <property type="component" value="Unassembled WGS sequence"/>
</dbReference>
<evidence type="ECO:0000313" key="3">
    <source>
        <dbReference type="Proteomes" id="UP000638014"/>
    </source>
</evidence>
<protein>
    <submittedName>
        <fullName evidence="2">Uncharacterized protein</fullName>
    </submittedName>
</protein>
<keyword evidence="1" id="KW-0472">Membrane</keyword>
<dbReference type="AlphaFoldDB" id="A0A8J6R2S9"/>
<feature type="transmembrane region" description="Helical" evidence="1">
    <location>
        <begin position="51"/>
        <end position="69"/>
    </location>
</feature>
<name>A0A8J6R2S9_9GAMM</name>
<comment type="caution">
    <text evidence="2">The sequence shown here is derived from an EMBL/GenBank/DDBJ whole genome shotgun (WGS) entry which is preliminary data.</text>
</comment>
<keyword evidence="1" id="KW-0812">Transmembrane</keyword>
<feature type="transmembrane region" description="Helical" evidence="1">
    <location>
        <begin position="15"/>
        <end position="39"/>
    </location>
</feature>
<evidence type="ECO:0000256" key="1">
    <source>
        <dbReference type="SAM" id="Phobius"/>
    </source>
</evidence>
<feature type="transmembrane region" description="Helical" evidence="1">
    <location>
        <begin position="90"/>
        <end position="109"/>
    </location>
</feature>
<keyword evidence="1" id="KW-1133">Transmembrane helix</keyword>
<evidence type="ECO:0000313" key="2">
    <source>
        <dbReference type="EMBL" id="MBD1389455.1"/>
    </source>
</evidence>
<keyword evidence="3" id="KW-1185">Reference proteome</keyword>
<proteinExistence type="predicted"/>
<gene>
    <name evidence="2" type="ORF">IC617_08450</name>
</gene>
<accession>A0A8J6R2S9</accession>
<sequence length="176" mass="19807">MNIGFNFHEFNGHRALVFFLTIFIKGWLVAAVAMAWYLGSNFRIQLMFSPVIWFIPLFVAIPGAVYQGIRCSHHQGMATNWRAQPRWFQYTMYVAGALLGLGVFVAPMMEAPPRAVAELQQSIKAAGTSDLQQSYSDAMADGAISRYELGVLRRELFRTAVRDDHDKQSGVRQSAE</sequence>